<evidence type="ECO:0000256" key="1">
    <source>
        <dbReference type="ARBA" id="ARBA00023125"/>
    </source>
</evidence>
<reference evidence="4 5" key="1">
    <citation type="submission" date="2018-05" db="EMBL/GenBank/DDBJ databases">
        <title>Zavarzinia sp. HR-AS.</title>
        <authorList>
            <person name="Lee Y."/>
            <person name="Jeon C.O."/>
        </authorList>
    </citation>
    <scope>NUCLEOTIDE SEQUENCE [LARGE SCALE GENOMIC DNA]</scope>
    <source>
        <strain evidence="4 5">HR-AS</strain>
    </source>
</reference>
<evidence type="ECO:0000256" key="2">
    <source>
        <dbReference type="PROSITE-ProRule" id="PRU00335"/>
    </source>
</evidence>
<accession>A0A317E954</accession>
<dbReference type="AlphaFoldDB" id="A0A317E954"/>
<feature type="DNA-binding region" description="H-T-H motif" evidence="2">
    <location>
        <begin position="42"/>
        <end position="61"/>
    </location>
</feature>
<keyword evidence="1 2" id="KW-0238">DNA-binding</keyword>
<dbReference type="InterPro" id="IPR009057">
    <property type="entry name" value="Homeodomain-like_sf"/>
</dbReference>
<dbReference type="OrthoDB" id="9808189at2"/>
<comment type="caution">
    <text evidence="4">The sequence shown here is derived from an EMBL/GenBank/DDBJ whole genome shotgun (WGS) entry which is preliminary data.</text>
</comment>
<dbReference type="RefSeq" id="WP_109905248.1">
    <property type="nucleotide sequence ID" value="NZ_QGLE01000005.1"/>
</dbReference>
<dbReference type="GO" id="GO:0003700">
    <property type="term" value="F:DNA-binding transcription factor activity"/>
    <property type="evidence" value="ECO:0007669"/>
    <property type="project" value="TreeGrafter"/>
</dbReference>
<evidence type="ECO:0000313" key="4">
    <source>
        <dbReference type="EMBL" id="PWR22740.1"/>
    </source>
</evidence>
<dbReference type="PRINTS" id="PR00455">
    <property type="entry name" value="HTHTETR"/>
</dbReference>
<name>A0A317E954_9PROT</name>
<sequence length="212" mass="23480">MIRTVDLSMKKMPRQRRAEVTVEAMIDAASELLATQPYDSVTTNRIAERAGVGIGSLYQYFPNKEAIVARVVTYWVQDMLEEVGNALSTSEQLPLEDAAFEVISALFRVADRHRNKVHLILEVIPFALQIPAVASLPRTLATMSAHAQLSIRDRLHFTRPDAAYHVLLLMIRASIVETALHCPPHLSRAELERTIADFLARIMAGNAAPAAA</sequence>
<evidence type="ECO:0000259" key="3">
    <source>
        <dbReference type="PROSITE" id="PS50977"/>
    </source>
</evidence>
<dbReference type="EMBL" id="QGLE01000005">
    <property type="protein sequence ID" value="PWR22740.1"/>
    <property type="molecule type" value="Genomic_DNA"/>
</dbReference>
<dbReference type="PROSITE" id="PS50977">
    <property type="entry name" value="HTH_TETR_2"/>
    <property type="match status" value="1"/>
</dbReference>
<dbReference type="SUPFAM" id="SSF46689">
    <property type="entry name" value="Homeodomain-like"/>
    <property type="match status" value="1"/>
</dbReference>
<keyword evidence="5" id="KW-1185">Reference proteome</keyword>
<feature type="domain" description="HTH tetR-type" evidence="3">
    <location>
        <begin position="19"/>
        <end position="79"/>
    </location>
</feature>
<organism evidence="4 5">
    <name type="scientific">Zavarzinia aquatilis</name>
    <dbReference type="NCBI Taxonomy" id="2211142"/>
    <lineage>
        <taxon>Bacteria</taxon>
        <taxon>Pseudomonadati</taxon>
        <taxon>Pseudomonadota</taxon>
        <taxon>Alphaproteobacteria</taxon>
        <taxon>Rhodospirillales</taxon>
        <taxon>Zavarziniaceae</taxon>
        <taxon>Zavarzinia</taxon>
    </lineage>
</organism>
<dbReference type="GO" id="GO:0000976">
    <property type="term" value="F:transcription cis-regulatory region binding"/>
    <property type="evidence" value="ECO:0007669"/>
    <property type="project" value="TreeGrafter"/>
</dbReference>
<dbReference type="InterPro" id="IPR001647">
    <property type="entry name" value="HTH_TetR"/>
</dbReference>
<dbReference type="Gene3D" id="1.10.357.10">
    <property type="entry name" value="Tetracycline Repressor, domain 2"/>
    <property type="match status" value="1"/>
</dbReference>
<dbReference type="Proteomes" id="UP000245461">
    <property type="component" value="Unassembled WGS sequence"/>
</dbReference>
<dbReference type="PANTHER" id="PTHR30055:SF223">
    <property type="entry name" value="HTH-TYPE TRANSCRIPTIONAL REGULATOR UIDR"/>
    <property type="match status" value="1"/>
</dbReference>
<proteinExistence type="predicted"/>
<dbReference type="Pfam" id="PF00440">
    <property type="entry name" value="TetR_N"/>
    <property type="match status" value="1"/>
</dbReference>
<gene>
    <name evidence="4" type="ORF">DKG74_09890</name>
</gene>
<dbReference type="PANTHER" id="PTHR30055">
    <property type="entry name" value="HTH-TYPE TRANSCRIPTIONAL REGULATOR RUTR"/>
    <property type="match status" value="1"/>
</dbReference>
<dbReference type="InterPro" id="IPR050109">
    <property type="entry name" value="HTH-type_TetR-like_transc_reg"/>
</dbReference>
<protein>
    <recommendedName>
        <fullName evidence="3">HTH tetR-type domain-containing protein</fullName>
    </recommendedName>
</protein>
<evidence type="ECO:0000313" key="5">
    <source>
        <dbReference type="Proteomes" id="UP000245461"/>
    </source>
</evidence>